<dbReference type="PANTHER" id="PTHR45662:SF8">
    <property type="entry name" value="PHOSPHATIDYLINOSITIDE PHOSPHATASE SAC2"/>
    <property type="match status" value="1"/>
</dbReference>
<feature type="region of interest" description="Disordered" evidence="1">
    <location>
        <begin position="108"/>
        <end position="134"/>
    </location>
</feature>
<dbReference type="EMBL" id="WJBH02000001">
    <property type="protein sequence ID" value="KAI9565515.1"/>
    <property type="molecule type" value="Genomic_DNA"/>
</dbReference>
<dbReference type="GO" id="GO:0046856">
    <property type="term" value="P:phosphatidylinositol dephosphorylation"/>
    <property type="evidence" value="ECO:0007669"/>
    <property type="project" value="TreeGrafter"/>
</dbReference>
<dbReference type="PROSITE" id="PS51791">
    <property type="entry name" value="HSAC2"/>
    <property type="match status" value="1"/>
</dbReference>
<comment type="caution">
    <text evidence="4">The sequence shown here is derived from an EMBL/GenBank/DDBJ whole genome shotgun (WGS) entry which is preliminary data.</text>
</comment>
<evidence type="ECO:0008006" key="6">
    <source>
        <dbReference type="Google" id="ProtNLM"/>
    </source>
</evidence>
<dbReference type="GO" id="GO:0043812">
    <property type="term" value="F:phosphatidylinositol-4-phosphate phosphatase activity"/>
    <property type="evidence" value="ECO:0007669"/>
    <property type="project" value="TreeGrafter"/>
</dbReference>
<dbReference type="Proteomes" id="UP000820818">
    <property type="component" value="Linkage Group LG1"/>
</dbReference>
<dbReference type="Pfam" id="PF02383">
    <property type="entry name" value="Syja_N"/>
    <property type="match status" value="1"/>
</dbReference>
<dbReference type="InterPro" id="IPR022158">
    <property type="entry name" value="Inositol_phosphatase"/>
</dbReference>
<feature type="region of interest" description="Disordered" evidence="1">
    <location>
        <begin position="967"/>
        <end position="990"/>
    </location>
</feature>
<dbReference type="PANTHER" id="PTHR45662">
    <property type="entry name" value="PHOSPHATIDYLINOSITIDE PHOSPHATASE SAC1"/>
    <property type="match status" value="1"/>
</dbReference>
<feature type="domain" description="SAC" evidence="2">
    <location>
        <begin position="180"/>
        <end position="513"/>
    </location>
</feature>
<dbReference type="PROSITE" id="PS50275">
    <property type="entry name" value="SAC"/>
    <property type="match status" value="1"/>
</dbReference>
<name>A0AAD5Q3I7_9CRUS</name>
<evidence type="ECO:0000313" key="4">
    <source>
        <dbReference type="EMBL" id="KAI9565515.1"/>
    </source>
</evidence>
<gene>
    <name evidence="4" type="ORF">GHT06_009307</name>
</gene>
<dbReference type="GO" id="GO:2001135">
    <property type="term" value="P:regulation of endocytic recycling"/>
    <property type="evidence" value="ECO:0007669"/>
    <property type="project" value="TreeGrafter"/>
</dbReference>
<dbReference type="AlphaFoldDB" id="A0AAD5Q3I7"/>
<evidence type="ECO:0000259" key="3">
    <source>
        <dbReference type="PROSITE" id="PS51791"/>
    </source>
</evidence>
<dbReference type="InterPro" id="IPR034753">
    <property type="entry name" value="hSac2"/>
</dbReference>
<proteinExistence type="predicted"/>
<dbReference type="InterPro" id="IPR002013">
    <property type="entry name" value="SAC_dom"/>
</dbReference>
<feature type="region of interest" description="Disordered" evidence="1">
    <location>
        <begin position="828"/>
        <end position="849"/>
    </location>
</feature>
<evidence type="ECO:0000259" key="2">
    <source>
        <dbReference type="PROSITE" id="PS50275"/>
    </source>
</evidence>
<accession>A0AAD5Q3I7</accession>
<evidence type="ECO:0000256" key="1">
    <source>
        <dbReference type="SAM" id="MobiDB-lite"/>
    </source>
</evidence>
<reference evidence="4 5" key="1">
    <citation type="submission" date="2022-05" db="EMBL/GenBank/DDBJ databases">
        <title>A multi-omics perspective on studying reproductive biology in Daphnia sinensis.</title>
        <authorList>
            <person name="Jia J."/>
        </authorList>
    </citation>
    <scope>NUCLEOTIDE SEQUENCE [LARGE SCALE GENOMIC DNA]</scope>
    <source>
        <strain evidence="4 5">WSL</strain>
    </source>
</reference>
<feature type="domain" description="HSac2" evidence="3">
    <location>
        <begin position="588"/>
        <end position="784"/>
    </location>
</feature>
<feature type="compositionally biased region" description="Basic and acidic residues" evidence="1">
    <location>
        <begin position="837"/>
        <end position="846"/>
    </location>
</feature>
<organism evidence="4 5">
    <name type="scientific">Daphnia sinensis</name>
    <dbReference type="NCBI Taxonomy" id="1820382"/>
    <lineage>
        <taxon>Eukaryota</taxon>
        <taxon>Metazoa</taxon>
        <taxon>Ecdysozoa</taxon>
        <taxon>Arthropoda</taxon>
        <taxon>Crustacea</taxon>
        <taxon>Branchiopoda</taxon>
        <taxon>Diplostraca</taxon>
        <taxon>Cladocera</taxon>
        <taxon>Anomopoda</taxon>
        <taxon>Daphniidae</taxon>
        <taxon>Daphnia</taxon>
        <taxon>Daphnia similis group</taxon>
    </lineage>
</organism>
<dbReference type="GO" id="GO:0045334">
    <property type="term" value="C:clathrin-coated endocytic vesicle"/>
    <property type="evidence" value="ECO:0007669"/>
    <property type="project" value="TreeGrafter"/>
</dbReference>
<dbReference type="GO" id="GO:0005769">
    <property type="term" value="C:early endosome"/>
    <property type="evidence" value="ECO:0007669"/>
    <property type="project" value="TreeGrafter"/>
</dbReference>
<sequence length="1117" mass="125285">MELFRTADYYIFRQGEHSLWCSRKTGILEPRPAWDLTKAEDPHCMGLVHGIVGKLNPFPDTDPQLLIIESCSLVGYVWKNQPIFKVNKIGLLSLGQQEAEITTHPCSKHSNSVAFNQRPDDIGSKPSSSSRQQEALAKTWGSIKSATKSLKSTTVQAAHKIGIDGREGDRGARRIWDEIEKMFTHADSFYFSPTVDLTNSVPVLGECYNSPTVCWRSANSRFFWNEFLLKELIELEDPKADPWIVPVLHGYIHVDTVPVVLDGATNFNKPLILLLISRRSRYRAGTRYKRRGVDENGYVANYVETEQCLIFGDHILSFVQVRGSVPVFWSQPGFKYRPPPQIDRDVEETRLAFQRHFERELLLYGNLCIVNLVEQSGKEKIIGDAFTEQIIHANEARITYVTFDFHEHCRGMRFENVGRLLNGLEDVLQDMKYTWIDSHGVICRQQSTFRINCMDCLDRTNVCQTAFGKFTLECQLSKLGILPPEGTFWPALKAAFNTMWANNGDVLSRQYAGTNALKGDFTRTGERRFAGMMKDGMNSANRYYLNRFKDTLKQTAIDLVLGNIQPEDALNILCGQNNVMEDDEEIVLQTADRVRQVIEDCRKQFISPDEIIVGSWGLVDAHPVTGDPTQVDMDAIVILSREHLYVVSYDDDADHVRACKIYALVELTKLEVGSEGKTNLLSNASVNFLKSPKREAAAPPTFFMRIHIRNSSDEAEILQFRSTRLRFFNNMAVPICKTEDMNESLKAIAETIHVTMDITGLTIPYTVGTLEKMSLKNNMKIGYMEVPRWHGFPRNASEGQLSALKQAGNKALSSVTSHFSRLKPSVIPRNLGRSAGKKKEVSDQPRDPSAVETLEAELQIRSSSSSLNDLTSFSLIKDVLHLPSVGVLFLTNNEIRLELTDPVPEDTKAHEKPSQPKVLLRCVSAGQFESRCLPKGRRNGESSQLNRLGENIRLTVTPEIQIIATDGKEGENSSTVSVQRSRHFSHSSDRLELGVTGEESTLLRASSETSLGTNTAHAEMKSSQSNYEGLLPVGTTILSSFKIPTTQGKFNIGLLTSPTSVKGNPLVMLAKGVQNLGANLDPRKMLDSRKDTLICKDNVEEDITKQKVCTNTRIIHL</sequence>
<evidence type="ECO:0000313" key="5">
    <source>
        <dbReference type="Proteomes" id="UP000820818"/>
    </source>
</evidence>
<protein>
    <recommendedName>
        <fullName evidence="6">Phosphatidylinositide phosphatase SAC2</fullName>
    </recommendedName>
</protein>
<dbReference type="Pfam" id="PF12456">
    <property type="entry name" value="hSac2"/>
    <property type="match status" value="1"/>
</dbReference>
<keyword evidence="5" id="KW-1185">Reference proteome</keyword>